<keyword evidence="3" id="KW-1185">Reference proteome</keyword>
<keyword evidence="1" id="KW-0472">Membrane</keyword>
<protein>
    <recommendedName>
        <fullName evidence="4">Transmembrane protein</fullName>
    </recommendedName>
</protein>
<name>A0A2P5A5H8_PARAD</name>
<dbReference type="Proteomes" id="UP000237105">
    <property type="component" value="Unassembled WGS sequence"/>
</dbReference>
<sequence>MLIPKFHMLCQNSSSEVSSAWLNDALAKEYGNKSIIERSHWRPMYIVGVILLLDVSIVLFYQDSMSTAMENRAFISGFGNRLPRPRFLTQNLSFESFRTTKVN</sequence>
<evidence type="ECO:0008006" key="4">
    <source>
        <dbReference type="Google" id="ProtNLM"/>
    </source>
</evidence>
<comment type="caution">
    <text evidence="2">The sequence shown here is derived from an EMBL/GenBank/DDBJ whole genome shotgun (WGS) entry which is preliminary data.</text>
</comment>
<dbReference type="EMBL" id="JXTB01000923">
    <property type="protein sequence ID" value="PON31805.1"/>
    <property type="molecule type" value="Genomic_DNA"/>
</dbReference>
<dbReference type="AlphaFoldDB" id="A0A2P5A5H8"/>
<evidence type="ECO:0000313" key="3">
    <source>
        <dbReference type="Proteomes" id="UP000237105"/>
    </source>
</evidence>
<keyword evidence="1" id="KW-0812">Transmembrane</keyword>
<evidence type="ECO:0000313" key="2">
    <source>
        <dbReference type="EMBL" id="PON31805.1"/>
    </source>
</evidence>
<organism evidence="2 3">
    <name type="scientific">Parasponia andersonii</name>
    <name type="common">Sponia andersonii</name>
    <dbReference type="NCBI Taxonomy" id="3476"/>
    <lineage>
        <taxon>Eukaryota</taxon>
        <taxon>Viridiplantae</taxon>
        <taxon>Streptophyta</taxon>
        <taxon>Embryophyta</taxon>
        <taxon>Tracheophyta</taxon>
        <taxon>Spermatophyta</taxon>
        <taxon>Magnoliopsida</taxon>
        <taxon>eudicotyledons</taxon>
        <taxon>Gunneridae</taxon>
        <taxon>Pentapetalae</taxon>
        <taxon>rosids</taxon>
        <taxon>fabids</taxon>
        <taxon>Rosales</taxon>
        <taxon>Cannabaceae</taxon>
        <taxon>Parasponia</taxon>
    </lineage>
</organism>
<keyword evidence="1" id="KW-1133">Transmembrane helix</keyword>
<proteinExistence type="predicted"/>
<gene>
    <name evidence="2" type="ORF">PanWU01x14_366750</name>
</gene>
<reference evidence="3" key="1">
    <citation type="submission" date="2016-06" db="EMBL/GenBank/DDBJ databases">
        <title>Parallel loss of symbiosis genes in relatives of nitrogen-fixing non-legume Parasponia.</title>
        <authorList>
            <person name="Van Velzen R."/>
            <person name="Holmer R."/>
            <person name="Bu F."/>
            <person name="Rutten L."/>
            <person name="Van Zeijl A."/>
            <person name="Liu W."/>
            <person name="Santuari L."/>
            <person name="Cao Q."/>
            <person name="Sharma T."/>
            <person name="Shen D."/>
            <person name="Roswanjaya Y."/>
            <person name="Wardhani T."/>
            <person name="Kalhor M.S."/>
            <person name="Jansen J."/>
            <person name="Van den Hoogen J."/>
            <person name="Gungor B."/>
            <person name="Hartog M."/>
            <person name="Hontelez J."/>
            <person name="Verver J."/>
            <person name="Yang W.-C."/>
            <person name="Schijlen E."/>
            <person name="Repin R."/>
            <person name="Schilthuizen M."/>
            <person name="Schranz E."/>
            <person name="Heidstra R."/>
            <person name="Miyata K."/>
            <person name="Fedorova E."/>
            <person name="Kohlen W."/>
            <person name="Bisseling T."/>
            <person name="Smit S."/>
            <person name="Geurts R."/>
        </authorList>
    </citation>
    <scope>NUCLEOTIDE SEQUENCE [LARGE SCALE GENOMIC DNA]</scope>
    <source>
        <strain evidence="3">cv. WU1-14</strain>
    </source>
</reference>
<accession>A0A2P5A5H8</accession>
<evidence type="ECO:0000256" key="1">
    <source>
        <dbReference type="SAM" id="Phobius"/>
    </source>
</evidence>
<feature type="transmembrane region" description="Helical" evidence="1">
    <location>
        <begin position="43"/>
        <end position="61"/>
    </location>
</feature>